<dbReference type="KEGG" id="rba:RB6833"/>
<dbReference type="EMBL" id="BX294144">
    <property type="protein sequence ID" value="CAD75033.1"/>
    <property type="molecule type" value="Genomic_DNA"/>
</dbReference>
<protein>
    <submittedName>
        <fullName evidence="1">Uncharacterized protein</fullName>
    </submittedName>
</protein>
<proteinExistence type="predicted"/>
<dbReference type="Proteomes" id="UP000001025">
    <property type="component" value="Chromosome"/>
</dbReference>
<accession>Q7UPM8</accession>
<gene>
    <name evidence="1" type="ordered locus">RB6833</name>
</gene>
<dbReference type="STRING" id="243090.RB6833"/>
<reference evidence="1 2" key="1">
    <citation type="journal article" date="2003" name="Proc. Natl. Acad. Sci. U.S.A.">
        <title>Complete genome sequence of the marine planctomycete Pirellula sp. strain 1.</title>
        <authorList>
            <person name="Gloeckner F.O."/>
            <person name="Kube M."/>
            <person name="Bauer M."/>
            <person name="Teeling H."/>
            <person name="Lombardot T."/>
            <person name="Ludwig W."/>
            <person name="Gade D."/>
            <person name="Beck A."/>
            <person name="Borzym K."/>
            <person name="Heitmann K."/>
            <person name="Rabus R."/>
            <person name="Schlesner H."/>
            <person name="Amann R."/>
            <person name="Reinhardt R."/>
        </authorList>
    </citation>
    <scope>NUCLEOTIDE SEQUENCE [LARGE SCALE GENOMIC DNA]</scope>
    <source>
        <strain evidence="2">DSM 10527 / NCIMB 13988 / SH1</strain>
    </source>
</reference>
<dbReference type="HOGENOM" id="CLU_1266076_0_0_0"/>
<dbReference type="EnsemblBacteria" id="CAD75033">
    <property type="protein sequence ID" value="CAD75033"/>
    <property type="gene ID" value="RB6833"/>
</dbReference>
<dbReference type="InParanoid" id="Q7UPM8"/>
<sequence>MMIQPESPTWRTVHGRQCMTDSARLRIDCEFDLASDRSAGILPVLISTQTIDQRKQSIRGGWQGNFTEFCECGGRAPSLLANLLHFDCDATSQSFFFLAQSQASLPTSHVLGFFGGWNTIAWTHRRTFSAQLILRGGQLELGDSGLISPVGHLIDREVFIHTIQCRVDRLAGQTHAVCQTLDGLAKGIERIEISNVALGHASLSRKRSSAASIFSGVS</sequence>
<organism evidence="1 2">
    <name type="scientific">Rhodopirellula baltica (strain DSM 10527 / NCIMB 13988 / SH1)</name>
    <dbReference type="NCBI Taxonomy" id="243090"/>
    <lineage>
        <taxon>Bacteria</taxon>
        <taxon>Pseudomonadati</taxon>
        <taxon>Planctomycetota</taxon>
        <taxon>Planctomycetia</taxon>
        <taxon>Pirellulales</taxon>
        <taxon>Pirellulaceae</taxon>
        <taxon>Rhodopirellula</taxon>
    </lineage>
</organism>
<evidence type="ECO:0000313" key="2">
    <source>
        <dbReference type="Proteomes" id="UP000001025"/>
    </source>
</evidence>
<evidence type="ECO:0000313" key="1">
    <source>
        <dbReference type="EMBL" id="CAD75033.1"/>
    </source>
</evidence>
<keyword evidence="2" id="KW-1185">Reference proteome</keyword>
<name>Q7UPM8_RHOBA</name>
<dbReference type="AlphaFoldDB" id="Q7UPM8"/>